<dbReference type="Proteomes" id="UP001190700">
    <property type="component" value="Unassembled WGS sequence"/>
</dbReference>
<name>A0AAE0LDY6_9CHLO</name>
<evidence type="ECO:0000313" key="3">
    <source>
        <dbReference type="Proteomes" id="UP001190700"/>
    </source>
</evidence>
<keyword evidence="3" id="KW-1185">Reference proteome</keyword>
<dbReference type="Pfam" id="PF10433">
    <property type="entry name" value="Beta-prop_RSE1_1st"/>
    <property type="match status" value="1"/>
</dbReference>
<proteinExistence type="predicted"/>
<accession>A0AAE0LDY6</accession>
<organism evidence="2 3">
    <name type="scientific">Cymbomonas tetramitiformis</name>
    <dbReference type="NCBI Taxonomy" id="36881"/>
    <lineage>
        <taxon>Eukaryota</taxon>
        <taxon>Viridiplantae</taxon>
        <taxon>Chlorophyta</taxon>
        <taxon>Pyramimonadophyceae</taxon>
        <taxon>Pyramimonadales</taxon>
        <taxon>Pyramimonadaceae</taxon>
        <taxon>Cymbomonas</taxon>
    </lineage>
</organism>
<evidence type="ECO:0000259" key="1">
    <source>
        <dbReference type="Pfam" id="PF10433"/>
    </source>
</evidence>
<dbReference type="InterPro" id="IPR050358">
    <property type="entry name" value="RSE1/DDB1/CFT1"/>
</dbReference>
<reference evidence="2 3" key="1">
    <citation type="journal article" date="2015" name="Genome Biol. Evol.">
        <title>Comparative Genomics of a Bacterivorous Green Alga Reveals Evolutionary Causalities and Consequences of Phago-Mixotrophic Mode of Nutrition.</title>
        <authorList>
            <person name="Burns J.A."/>
            <person name="Paasch A."/>
            <person name="Narechania A."/>
            <person name="Kim E."/>
        </authorList>
    </citation>
    <scope>NUCLEOTIDE SEQUENCE [LARGE SCALE GENOMIC DNA]</scope>
    <source>
        <strain evidence="2 3">PLY_AMNH</strain>
    </source>
</reference>
<feature type="domain" description="RSE1/DDB1/CPSF1 first beta-propeller" evidence="1">
    <location>
        <begin position="14"/>
        <end position="98"/>
    </location>
</feature>
<dbReference type="InterPro" id="IPR018846">
    <property type="entry name" value="Beta-prop_RSE1/DDB1/CPSF1_1st"/>
</dbReference>
<dbReference type="EMBL" id="LGRX02003652">
    <property type="protein sequence ID" value="KAK3281911.1"/>
    <property type="molecule type" value="Genomic_DNA"/>
</dbReference>
<dbReference type="PANTHER" id="PTHR10644">
    <property type="entry name" value="DNA REPAIR/RNA PROCESSING CPSF FAMILY"/>
    <property type="match status" value="1"/>
</dbReference>
<sequence length="110" mass="12183">MWNYCVTAHKPTTVTASVVGNFTSENELNLIVAKCTRVEIYLLTAEGLQAVKDVPIYGRISTLELFRPPGAKQDLLFLCTERYKFCVLAYDAVEELLETGLPPSASNLPT</sequence>
<dbReference type="AlphaFoldDB" id="A0AAE0LDY6"/>
<evidence type="ECO:0000313" key="2">
    <source>
        <dbReference type="EMBL" id="KAK3281911.1"/>
    </source>
</evidence>
<dbReference type="InterPro" id="IPR015943">
    <property type="entry name" value="WD40/YVTN_repeat-like_dom_sf"/>
</dbReference>
<protein>
    <submittedName>
        <fullName evidence="2">DNA damage-binding protein 1</fullName>
    </submittedName>
</protein>
<comment type="caution">
    <text evidence="2">The sequence shown here is derived from an EMBL/GenBank/DDBJ whole genome shotgun (WGS) entry which is preliminary data.</text>
</comment>
<dbReference type="Gene3D" id="2.130.10.10">
    <property type="entry name" value="YVTN repeat-like/Quinoprotein amine dehydrogenase"/>
    <property type="match status" value="1"/>
</dbReference>
<gene>
    <name evidence="2" type="ORF">CYMTET_10326</name>
</gene>